<keyword evidence="9" id="KW-1185">Reference proteome</keyword>
<evidence type="ECO:0000256" key="5">
    <source>
        <dbReference type="ARBA" id="ARBA00023004"/>
    </source>
</evidence>
<gene>
    <name evidence="8" type="ORF">AXX12_10265</name>
</gene>
<keyword evidence="2" id="KW-0004">4Fe-4S</keyword>
<feature type="domain" description="4Fe-4S ferredoxin-type" evidence="7">
    <location>
        <begin position="2"/>
        <end position="31"/>
    </location>
</feature>
<dbReference type="InterPro" id="IPR017896">
    <property type="entry name" value="4Fe4S_Fe-S-bd"/>
</dbReference>
<dbReference type="InterPro" id="IPR017900">
    <property type="entry name" value="4Fe4S_Fe_S_CS"/>
</dbReference>
<evidence type="ECO:0000313" key="9">
    <source>
        <dbReference type="Proteomes" id="UP000076268"/>
    </source>
</evidence>
<name>A0A154BSE1_ANASB</name>
<comment type="caution">
    <text evidence="8">The sequence shown here is derived from an EMBL/GenBank/DDBJ whole genome shotgun (WGS) entry which is preliminary data.</text>
</comment>
<evidence type="ECO:0000256" key="3">
    <source>
        <dbReference type="ARBA" id="ARBA00022723"/>
    </source>
</evidence>
<evidence type="ECO:0000256" key="2">
    <source>
        <dbReference type="ARBA" id="ARBA00022485"/>
    </source>
</evidence>
<dbReference type="CDD" id="cd10563">
    <property type="entry name" value="CooF_like"/>
    <property type="match status" value="1"/>
</dbReference>
<sequence length="185" mass="19988">MKKIWVDKEKCLGCKSCELQCAIERDSVSRTLLGAAQETPKPIARVGVHGSTGASFPIQCRHCQDAACLRACPSGAIQRDEAEGVVFIEQARCRGCWMCVMSCPFGAIVPAGAYKVAVKCDACLHMEEPACVNSCPTGAMIYGEDMDFRKVLLEKRGRLAVFACQRPGSDASVISLDIVGEDRKP</sequence>
<keyword evidence="1" id="KW-0813">Transport</keyword>
<dbReference type="PANTHER" id="PTHR42859">
    <property type="entry name" value="OXIDOREDUCTASE"/>
    <property type="match status" value="1"/>
</dbReference>
<dbReference type="PROSITE" id="PS51379">
    <property type="entry name" value="4FE4S_FER_2"/>
    <property type="match status" value="4"/>
</dbReference>
<evidence type="ECO:0000256" key="4">
    <source>
        <dbReference type="ARBA" id="ARBA00022982"/>
    </source>
</evidence>
<dbReference type="GO" id="GO:0051539">
    <property type="term" value="F:4 iron, 4 sulfur cluster binding"/>
    <property type="evidence" value="ECO:0007669"/>
    <property type="project" value="UniProtKB-KW"/>
</dbReference>
<dbReference type="AlphaFoldDB" id="A0A154BSE1"/>
<dbReference type="RefSeq" id="WP_066242844.1">
    <property type="nucleotide sequence ID" value="NZ_LSGP01000017.1"/>
</dbReference>
<evidence type="ECO:0000259" key="7">
    <source>
        <dbReference type="PROSITE" id="PS51379"/>
    </source>
</evidence>
<keyword evidence="5" id="KW-0408">Iron</keyword>
<organism evidence="8 9">
    <name type="scientific">Anaerosporomusa subterranea</name>
    <dbReference type="NCBI Taxonomy" id="1794912"/>
    <lineage>
        <taxon>Bacteria</taxon>
        <taxon>Bacillati</taxon>
        <taxon>Bacillota</taxon>
        <taxon>Negativicutes</taxon>
        <taxon>Acetonemataceae</taxon>
        <taxon>Anaerosporomusa</taxon>
    </lineage>
</organism>
<dbReference type="OrthoDB" id="1723058at2"/>
<feature type="domain" description="4Fe-4S ferredoxin-type" evidence="7">
    <location>
        <begin position="50"/>
        <end position="82"/>
    </location>
</feature>
<dbReference type="InterPro" id="IPR050294">
    <property type="entry name" value="RnfB_subfamily"/>
</dbReference>
<accession>A0A154BSE1</accession>
<proteinExistence type="predicted"/>
<dbReference type="STRING" id="1794912.AXX12_10265"/>
<feature type="domain" description="4Fe-4S ferredoxin-type" evidence="7">
    <location>
        <begin position="114"/>
        <end position="145"/>
    </location>
</feature>
<dbReference type="Gene3D" id="3.30.70.20">
    <property type="match status" value="2"/>
</dbReference>
<protein>
    <submittedName>
        <fullName evidence="8">4Fe-4S ferredoxin</fullName>
    </submittedName>
</protein>
<dbReference type="PROSITE" id="PS00198">
    <property type="entry name" value="4FE4S_FER_1"/>
    <property type="match status" value="1"/>
</dbReference>
<dbReference type="Pfam" id="PF13247">
    <property type="entry name" value="Fer4_11"/>
    <property type="match status" value="1"/>
</dbReference>
<dbReference type="SUPFAM" id="SSF54862">
    <property type="entry name" value="4Fe-4S ferredoxins"/>
    <property type="match status" value="1"/>
</dbReference>
<dbReference type="PANTHER" id="PTHR42859:SF10">
    <property type="entry name" value="DIMETHYLSULFOXIDE REDUCTASE CHAIN B"/>
    <property type="match status" value="1"/>
</dbReference>
<evidence type="ECO:0000256" key="6">
    <source>
        <dbReference type="ARBA" id="ARBA00023014"/>
    </source>
</evidence>
<feature type="domain" description="4Fe-4S ferredoxin-type" evidence="7">
    <location>
        <begin position="84"/>
        <end position="113"/>
    </location>
</feature>
<dbReference type="GO" id="GO:0046872">
    <property type="term" value="F:metal ion binding"/>
    <property type="evidence" value="ECO:0007669"/>
    <property type="project" value="UniProtKB-KW"/>
</dbReference>
<evidence type="ECO:0000256" key="1">
    <source>
        <dbReference type="ARBA" id="ARBA00022448"/>
    </source>
</evidence>
<reference evidence="8 9" key="1">
    <citation type="submission" date="2016-02" db="EMBL/GenBank/DDBJ databases">
        <title>Anaerosporomusa subterraneum gen. nov., sp. nov., a spore-forming obligate anaerobe isolated from saprolite.</title>
        <authorList>
            <person name="Choi J.K."/>
            <person name="Shah M."/>
            <person name="Yee N."/>
        </authorList>
    </citation>
    <scope>NUCLEOTIDE SEQUENCE [LARGE SCALE GENOMIC DNA]</scope>
    <source>
        <strain evidence="8 9">RU4</strain>
    </source>
</reference>
<keyword evidence="3" id="KW-0479">Metal-binding</keyword>
<dbReference type="EMBL" id="LSGP01000017">
    <property type="protein sequence ID" value="KYZ76785.1"/>
    <property type="molecule type" value="Genomic_DNA"/>
</dbReference>
<keyword evidence="4" id="KW-0249">Electron transport</keyword>
<dbReference type="Proteomes" id="UP000076268">
    <property type="component" value="Unassembled WGS sequence"/>
</dbReference>
<evidence type="ECO:0000313" key="8">
    <source>
        <dbReference type="EMBL" id="KYZ76785.1"/>
    </source>
</evidence>
<keyword evidence="6" id="KW-0411">Iron-sulfur</keyword>